<keyword evidence="2" id="KW-1185">Reference proteome</keyword>
<comment type="caution">
    <text evidence="1">The sequence shown here is derived from an EMBL/GenBank/DDBJ whole genome shotgun (WGS) entry which is preliminary data.</text>
</comment>
<accession>A0ABP9BM75</accession>
<dbReference type="Proteomes" id="UP001499959">
    <property type="component" value="Unassembled WGS sequence"/>
</dbReference>
<protein>
    <submittedName>
        <fullName evidence="1">Uncharacterized protein</fullName>
    </submittedName>
</protein>
<reference evidence="2" key="1">
    <citation type="journal article" date="2019" name="Int. J. Syst. Evol. Microbiol.">
        <title>The Global Catalogue of Microorganisms (GCM) 10K type strain sequencing project: providing services to taxonomists for standard genome sequencing and annotation.</title>
        <authorList>
            <consortium name="The Broad Institute Genomics Platform"/>
            <consortium name="The Broad Institute Genome Sequencing Center for Infectious Disease"/>
            <person name="Wu L."/>
            <person name="Ma J."/>
        </authorList>
    </citation>
    <scope>NUCLEOTIDE SEQUENCE [LARGE SCALE GENOMIC DNA]</scope>
    <source>
        <strain evidence="2">JCM 18204</strain>
    </source>
</reference>
<gene>
    <name evidence="1" type="ORF">GCM10023307_22920</name>
</gene>
<evidence type="ECO:0000313" key="2">
    <source>
        <dbReference type="Proteomes" id="UP001499959"/>
    </source>
</evidence>
<organism evidence="1 2">
    <name type="scientific">Lysobacter hankyongensis</name>
    <dbReference type="NCBI Taxonomy" id="1176535"/>
    <lineage>
        <taxon>Bacteria</taxon>
        <taxon>Pseudomonadati</taxon>
        <taxon>Pseudomonadota</taxon>
        <taxon>Gammaproteobacteria</taxon>
        <taxon>Lysobacterales</taxon>
        <taxon>Lysobacteraceae</taxon>
        <taxon>Lysobacter</taxon>
    </lineage>
</organism>
<dbReference type="EMBL" id="BAABJE010000010">
    <property type="protein sequence ID" value="GAA4796415.1"/>
    <property type="molecule type" value="Genomic_DNA"/>
</dbReference>
<evidence type="ECO:0000313" key="1">
    <source>
        <dbReference type="EMBL" id="GAA4796415.1"/>
    </source>
</evidence>
<name>A0ABP9BM75_9GAMM</name>
<dbReference type="RefSeq" id="WP_345303458.1">
    <property type="nucleotide sequence ID" value="NZ_BAABJE010000010.1"/>
</dbReference>
<proteinExistence type="predicted"/>
<sequence>MSDTRNTKQEFCLNDLDAQLQALLPDKEAFLRAFYYCCECVGNPDCPSQS</sequence>